<feature type="transmembrane region" description="Helical" evidence="2">
    <location>
        <begin position="337"/>
        <end position="360"/>
    </location>
</feature>
<feature type="transmembrane region" description="Helical" evidence="2">
    <location>
        <begin position="278"/>
        <end position="295"/>
    </location>
</feature>
<feature type="transmembrane region" description="Helical" evidence="2">
    <location>
        <begin position="154"/>
        <end position="172"/>
    </location>
</feature>
<feature type="transmembrane region" description="Helical" evidence="2">
    <location>
        <begin position="119"/>
        <end position="142"/>
    </location>
</feature>
<proteinExistence type="predicted"/>
<organism evidence="3 4">
    <name type="scientific">Candidatus Kaiserbacteria bacterium RIFCSPHIGHO2_01_FULL_56_24</name>
    <dbReference type="NCBI Taxonomy" id="1798487"/>
    <lineage>
        <taxon>Bacteria</taxon>
        <taxon>Candidatus Kaiseribacteriota</taxon>
    </lineage>
</organism>
<feature type="transmembrane region" description="Helical" evidence="2">
    <location>
        <begin position="225"/>
        <end position="242"/>
    </location>
</feature>
<dbReference type="Gene3D" id="3.40.50.150">
    <property type="entry name" value="Vaccinia Virus protein VP39"/>
    <property type="match status" value="1"/>
</dbReference>
<feature type="transmembrane region" description="Helical" evidence="2">
    <location>
        <begin position="7"/>
        <end position="24"/>
    </location>
</feature>
<feature type="transmembrane region" description="Helical" evidence="2">
    <location>
        <begin position="399"/>
        <end position="417"/>
    </location>
</feature>
<keyword evidence="2" id="KW-0472">Membrane</keyword>
<reference evidence="3 4" key="1">
    <citation type="journal article" date="2016" name="Nat. Commun.">
        <title>Thousands of microbial genomes shed light on interconnected biogeochemical processes in an aquifer system.</title>
        <authorList>
            <person name="Anantharaman K."/>
            <person name="Brown C.T."/>
            <person name="Hug L.A."/>
            <person name="Sharon I."/>
            <person name="Castelle C.J."/>
            <person name="Probst A.J."/>
            <person name="Thomas B.C."/>
            <person name="Singh A."/>
            <person name="Wilkins M.J."/>
            <person name="Karaoz U."/>
            <person name="Brodie E.L."/>
            <person name="Williams K.H."/>
            <person name="Hubbard S.S."/>
            <person name="Banfield J.F."/>
        </authorList>
    </citation>
    <scope>NUCLEOTIDE SEQUENCE [LARGE SCALE GENOMIC DNA]</scope>
</reference>
<evidence type="ECO:0008006" key="5">
    <source>
        <dbReference type="Google" id="ProtNLM"/>
    </source>
</evidence>
<comment type="caution">
    <text evidence="3">The sequence shown here is derived from an EMBL/GenBank/DDBJ whole genome shotgun (WGS) entry which is preliminary data.</text>
</comment>
<evidence type="ECO:0000256" key="1">
    <source>
        <dbReference type="ARBA" id="ARBA00023115"/>
    </source>
</evidence>
<keyword evidence="2" id="KW-1133">Transmembrane helix</keyword>
<gene>
    <name evidence="3" type="ORF">A2765_03750</name>
</gene>
<dbReference type="EMBL" id="MFLA01000004">
    <property type="protein sequence ID" value="OGG60660.1"/>
    <property type="molecule type" value="Genomic_DNA"/>
</dbReference>
<dbReference type="NCBIfam" id="NF037959">
    <property type="entry name" value="MFS_SpdSyn"/>
    <property type="match status" value="1"/>
</dbReference>
<evidence type="ECO:0000313" key="3">
    <source>
        <dbReference type="EMBL" id="OGG60660.1"/>
    </source>
</evidence>
<name>A0A1F6DH66_9BACT</name>
<evidence type="ECO:0000256" key="2">
    <source>
        <dbReference type="SAM" id="Phobius"/>
    </source>
</evidence>
<dbReference type="SUPFAM" id="SSF53335">
    <property type="entry name" value="S-adenosyl-L-methionine-dependent methyltransferases"/>
    <property type="match status" value="1"/>
</dbReference>
<feature type="transmembrane region" description="Helical" evidence="2">
    <location>
        <begin position="184"/>
        <end position="205"/>
    </location>
</feature>
<dbReference type="InterPro" id="IPR029063">
    <property type="entry name" value="SAM-dependent_MTases_sf"/>
</dbReference>
<dbReference type="PANTHER" id="PTHR43317:SF1">
    <property type="entry name" value="THERMOSPERMINE SYNTHASE ACAULIS5"/>
    <property type="match status" value="1"/>
</dbReference>
<feature type="transmembrane region" description="Helical" evidence="2">
    <location>
        <begin position="44"/>
        <end position="65"/>
    </location>
</feature>
<protein>
    <recommendedName>
        <fullName evidence="5">PABS domain-containing protein</fullName>
    </recommendedName>
</protein>
<feature type="transmembrane region" description="Helical" evidence="2">
    <location>
        <begin position="307"/>
        <end position="325"/>
    </location>
</feature>
<feature type="transmembrane region" description="Helical" evidence="2">
    <location>
        <begin position="366"/>
        <end position="387"/>
    </location>
</feature>
<dbReference type="PANTHER" id="PTHR43317">
    <property type="entry name" value="THERMOSPERMINE SYNTHASE ACAULIS5"/>
    <property type="match status" value="1"/>
</dbReference>
<dbReference type="Proteomes" id="UP000176377">
    <property type="component" value="Unassembled WGS sequence"/>
</dbReference>
<dbReference type="AlphaFoldDB" id="A0A1F6DH66"/>
<keyword evidence="1" id="KW-0620">Polyamine biosynthesis</keyword>
<evidence type="ECO:0000313" key="4">
    <source>
        <dbReference type="Proteomes" id="UP000176377"/>
    </source>
</evidence>
<sequence>MSGTGARAYLIFALTIFLSAFLLFQIQPIAGKLLLPWFGGSSSVWATSMLFFTSVLFLGYLYAYFLTKHAIAFQAKAHLIVCGLGALIALISLIIWGSIFPSLDWTIGNGAPPALKTFLALLSGIGIPYFLLSTTGPLLQYWYGVSAQREPYKLYAISNAGSLLALASYPFIVEPYTRLPQQETVWLCMFLAFVALLTLIGRRFVREKHAKGTEASHPVTHIRKLLWIAYAMLPAFLLVATTTEITQVIAPLPLLWLLPLSLYLLSFIIAFTGFRAGILVPLAVFASAYAAWWFIDFDAYTIKWKILADLTLLFFAALHAHSHLYRMRPAAALSPLFYVFISFGGMAGTLLASVVAPLVFNDYYEFPVGLMFAAAIALHISPAPAFLKRLGRYEFFMRVAATSFAFTLIVSAGYSYFKDRNATYVSVSRNFYGTVKVYEDAYVRTILHGTTLHGLQVRDPESALIPTAYYTPESGLGRAFMYVRLKHADHQASVGILGLGAGMTAAFCLPSDEFVYYEIDPRIEDVAREYFSYLAHCPQAEIREGDGRILLDQEYREGRLGKYDILAADAFNDDTIPVHLITREAIHRYVSHLRDDTSIVALHISNRYIDLLPVLMSIAQEEGLSLLDVRIVRGPQPFASASHWVLLSPGKETFSADIFKGAASPLSDKRIPAWTDDYSDIISVIDLP</sequence>
<feature type="transmembrane region" description="Helical" evidence="2">
    <location>
        <begin position="77"/>
        <end position="99"/>
    </location>
</feature>
<accession>A0A1F6DH66</accession>
<feature type="transmembrane region" description="Helical" evidence="2">
    <location>
        <begin position="248"/>
        <end position="271"/>
    </location>
</feature>
<keyword evidence="2" id="KW-0812">Transmembrane</keyword>
<dbReference type="GO" id="GO:0006596">
    <property type="term" value="P:polyamine biosynthetic process"/>
    <property type="evidence" value="ECO:0007669"/>
    <property type="project" value="UniProtKB-KW"/>
</dbReference>